<evidence type="ECO:0000313" key="3">
    <source>
        <dbReference type="Proteomes" id="UP000029385"/>
    </source>
</evidence>
<protein>
    <recommendedName>
        <fullName evidence="4">TRAP transporter TatT component family protein</fullName>
    </recommendedName>
</protein>
<dbReference type="eggNOG" id="ENOG502Z7TM">
    <property type="taxonomic scope" value="Bacteria"/>
</dbReference>
<sequence length="287" mass="30862">MKRLLLPSSLAAVLVLSGCSTLVQKASDGFAQNLGSAVLNSEDPATVRDGLPAYLLLLDSLIEGQKPGDKNGASTLFAAARLNGAYAGNFTGEDKPRAQRLSRKSFDYARRGTCLQDAALCAALDKDPDQFAAVVAADTNADLMYALAASWAGYLQANSEDWGAIADLPKIETLLNRVVAIAPETDHGQAYLYLGVLNSLRPEAVGGKPEQGRVYFEKAIAISGGKNLYAKTLYAEFYARLVFNQELHDRLLNEVLAADPKAPGFTLVNTLAQDRARKLLESGKEYF</sequence>
<evidence type="ECO:0000313" key="2">
    <source>
        <dbReference type="EMBL" id="KFN42917.1"/>
    </source>
</evidence>
<dbReference type="OrthoDB" id="5290315at2"/>
<dbReference type="EMBL" id="AVCI01000007">
    <property type="protein sequence ID" value="KFN42917.1"/>
    <property type="molecule type" value="Genomic_DNA"/>
</dbReference>
<organism evidence="2 3">
    <name type="scientific">Arenimonas oryziterrae DSM 21050 = YC6267</name>
    <dbReference type="NCBI Taxonomy" id="1121015"/>
    <lineage>
        <taxon>Bacteria</taxon>
        <taxon>Pseudomonadati</taxon>
        <taxon>Pseudomonadota</taxon>
        <taxon>Gammaproteobacteria</taxon>
        <taxon>Lysobacterales</taxon>
        <taxon>Lysobacteraceae</taxon>
        <taxon>Arenimonas</taxon>
    </lineage>
</organism>
<accession>A0A091AUK5</accession>
<proteinExistence type="predicted"/>
<feature type="chain" id="PRO_5001869065" description="TRAP transporter TatT component family protein" evidence="1">
    <location>
        <begin position="26"/>
        <end position="287"/>
    </location>
</feature>
<gene>
    <name evidence="2" type="ORF">N789_12390</name>
</gene>
<dbReference type="InterPro" id="IPR038537">
    <property type="entry name" value="TatT_sf"/>
</dbReference>
<keyword evidence="1" id="KW-0732">Signal</keyword>
<comment type="caution">
    <text evidence="2">The sequence shown here is derived from an EMBL/GenBank/DDBJ whole genome shotgun (WGS) entry which is preliminary data.</text>
</comment>
<name>A0A091AUK5_9GAMM</name>
<evidence type="ECO:0008006" key="4">
    <source>
        <dbReference type="Google" id="ProtNLM"/>
    </source>
</evidence>
<dbReference type="AlphaFoldDB" id="A0A091AUK5"/>
<dbReference type="Gene3D" id="1.25.40.920">
    <property type="entry name" value="TRAP transporter T-component"/>
    <property type="match status" value="1"/>
</dbReference>
<dbReference type="Proteomes" id="UP000029385">
    <property type="component" value="Unassembled WGS sequence"/>
</dbReference>
<dbReference type="STRING" id="1121015.GCA_000420545_02246"/>
<keyword evidence="3" id="KW-1185">Reference proteome</keyword>
<dbReference type="PATRIC" id="fig|1121015.4.peg.1949"/>
<dbReference type="InterPro" id="IPR031823">
    <property type="entry name" value="TatT"/>
</dbReference>
<dbReference type="PROSITE" id="PS51257">
    <property type="entry name" value="PROKAR_LIPOPROTEIN"/>
    <property type="match status" value="1"/>
</dbReference>
<evidence type="ECO:0000256" key="1">
    <source>
        <dbReference type="SAM" id="SignalP"/>
    </source>
</evidence>
<reference evidence="2 3" key="1">
    <citation type="submission" date="2013-09" db="EMBL/GenBank/DDBJ databases">
        <title>Genome sequencing of Arenimonas oryziterrae.</title>
        <authorList>
            <person name="Chen F."/>
            <person name="Wang G."/>
        </authorList>
    </citation>
    <scope>NUCLEOTIDE SEQUENCE [LARGE SCALE GENOMIC DNA]</scope>
    <source>
        <strain evidence="2 3">YC6267</strain>
    </source>
</reference>
<feature type="signal peptide" evidence="1">
    <location>
        <begin position="1"/>
        <end position="25"/>
    </location>
</feature>
<dbReference type="RefSeq" id="WP_022969852.1">
    <property type="nucleotide sequence ID" value="NZ_ATVD01000004.1"/>
</dbReference>
<dbReference type="Pfam" id="PF16811">
    <property type="entry name" value="TAtT"/>
    <property type="match status" value="1"/>
</dbReference>